<dbReference type="AlphaFoldDB" id="A0A849I5G9"/>
<proteinExistence type="predicted"/>
<protein>
    <submittedName>
        <fullName evidence="3">Adenylate/guanylate cyclase domain-containing protein</fullName>
    </submittedName>
</protein>
<comment type="caution">
    <text evidence="3">The sequence shown here is derived from an EMBL/GenBank/DDBJ whole genome shotgun (WGS) entry which is preliminary data.</text>
</comment>
<keyword evidence="1" id="KW-0812">Transmembrane</keyword>
<dbReference type="GO" id="GO:0006171">
    <property type="term" value="P:cAMP biosynthetic process"/>
    <property type="evidence" value="ECO:0007669"/>
    <property type="project" value="TreeGrafter"/>
</dbReference>
<dbReference type="SMART" id="SM00044">
    <property type="entry name" value="CYCc"/>
    <property type="match status" value="1"/>
</dbReference>
<feature type="transmembrane region" description="Helical" evidence="1">
    <location>
        <begin position="363"/>
        <end position="386"/>
    </location>
</feature>
<dbReference type="PANTHER" id="PTHR43081">
    <property type="entry name" value="ADENYLATE CYCLASE, TERMINAL-DIFFERENTIATION SPECIFIC-RELATED"/>
    <property type="match status" value="1"/>
</dbReference>
<dbReference type="Proteomes" id="UP000564885">
    <property type="component" value="Unassembled WGS sequence"/>
</dbReference>
<evidence type="ECO:0000313" key="4">
    <source>
        <dbReference type="Proteomes" id="UP000564885"/>
    </source>
</evidence>
<dbReference type="Gene3D" id="3.30.70.1230">
    <property type="entry name" value="Nucleotide cyclase"/>
    <property type="match status" value="1"/>
</dbReference>
<dbReference type="RefSeq" id="WP_171220603.1">
    <property type="nucleotide sequence ID" value="NZ_JABEPP010000007.1"/>
</dbReference>
<feature type="domain" description="Guanylate cyclase" evidence="2">
    <location>
        <begin position="429"/>
        <end position="561"/>
    </location>
</feature>
<name>A0A849I5G9_9HYPH</name>
<reference evidence="3 4" key="1">
    <citation type="submission" date="2020-04" db="EMBL/GenBank/DDBJ databases">
        <title>Enterovirga sp. isolate from soil.</title>
        <authorList>
            <person name="Chea S."/>
            <person name="Kim D.-U."/>
        </authorList>
    </citation>
    <scope>NUCLEOTIDE SEQUENCE [LARGE SCALE GENOMIC DNA]</scope>
    <source>
        <strain evidence="3 4">DB1703</strain>
    </source>
</reference>
<dbReference type="InterPro" id="IPR029787">
    <property type="entry name" value="Nucleotide_cyclase"/>
</dbReference>
<sequence length="624" mass="64233">MRLRTLRAAHATLAVALALAWAGALALRHLEGRASFLDRIEAPLLDLRFLLSGPRPAPADVLIVAIDEEAVREAGSFPLRRSAVARLVRAIHGLGAASVGVDILLVDPGDERDDAALASALAETGAVIGAAAIFNTGAETAGTEPGLPEAARVLWPHERFRGAAAIGAVNVAADQGGTPRHVPLLVSGPDGVLPSFPLQLAARAAGANPTLGTDLVRIGPLAVPTDLGWTLPLRFYGPRGAIPTVSAAALLRGAAEHSQFERRVVLLGATAVGTADSFATPFDPVMPGVEVLATAAAHLRHGDGLVRDGRARRIDGGAAVALAAATALAFALLPPAGGLLISAALAAAWLLGAVLAFRSGIWLGAVLPFAAMAPGVAFGIVGRQALDRIRTLRLLRSEEALRRFQAPALAARIAADPSYLAEPVAQDAAVLFLDLSGFTGASERLGPERTRNMLKEFHAVVCDTAERRGGVVINFMGDGAMVLFGVPDPAPDDAARALRASAEMVEAVRDWLANRTDGLASRVGVRVGAHHGPVVLSRLGSAAQEQITATGDSVNVASRLMEVGKGLGAALVVSADLIRAAGSPPDFLAAVDGRRRVGIRGRVEPLEIAYRWTAAASAETGGAS</sequence>
<keyword evidence="1" id="KW-1133">Transmembrane helix</keyword>
<dbReference type="Pfam" id="PF00211">
    <property type="entry name" value="Guanylate_cyc"/>
    <property type="match status" value="1"/>
</dbReference>
<dbReference type="GO" id="GO:0035556">
    <property type="term" value="P:intracellular signal transduction"/>
    <property type="evidence" value="ECO:0007669"/>
    <property type="project" value="InterPro"/>
</dbReference>
<gene>
    <name evidence="3" type="ORF">HJG44_22355</name>
</gene>
<dbReference type="EMBL" id="JABEPP010000007">
    <property type="protein sequence ID" value="NNM75106.1"/>
    <property type="molecule type" value="Genomic_DNA"/>
</dbReference>
<dbReference type="InterPro" id="IPR001054">
    <property type="entry name" value="A/G_cyclase"/>
</dbReference>
<dbReference type="Pfam" id="PF05226">
    <property type="entry name" value="CHASE2"/>
    <property type="match status" value="1"/>
</dbReference>
<dbReference type="InterPro" id="IPR050697">
    <property type="entry name" value="Adenylyl/Guanylyl_Cyclase_3/4"/>
</dbReference>
<organism evidence="3 4">
    <name type="scientific">Enterovirga aerilata</name>
    <dbReference type="NCBI Taxonomy" id="2730920"/>
    <lineage>
        <taxon>Bacteria</taxon>
        <taxon>Pseudomonadati</taxon>
        <taxon>Pseudomonadota</taxon>
        <taxon>Alphaproteobacteria</taxon>
        <taxon>Hyphomicrobiales</taxon>
        <taxon>Methylobacteriaceae</taxon>
        <taxon>Enterovirga</taxon>
    </lineage>
</organism>
<evidence type="ECO:0000259" key="2">
    <source>
        <dbReference type="PROSITE" id="PS50125"/>
    </source>
</evidence>
<keyword evidence="1" id="KW-0472">Membrane</keyword>
<dbReference type="CDD" id="cd07302">
    <property type="entry name" value="CHD"/>
    <property type="match status" value="1"/>
</dbReference>
<keyword evidence="4" id="KW-1185">Reference proteome</keyword>
<feature type="transmembrane region" description="Helical" evidence="1">
    <location>
        <begin position="340"/>
        <end position="357"/>
    </location>
</feature>
<dbReference type="SMART" id="SM01080">
    <property type="entry name" value="CHASE2"/>
    <property type="match status" value="1"/>
</dbReference>
<dbReference type="GO" id="GO:0004016">
    <property type="term" value="F:adenylate cyclase activity"/>
    <property type="evidence" value="ECO:0007669"/>
    <property type="project" value="UniProtKB-ARBA"/>
</dbReference>
<dbReference type="SUPFAM" id="SSF55073">
    <property type="entry name" value="Nucleotide cyclase"/>
    <property type="match status" value="1"/>
</dbReference>
<dbReference type="InterPro" id="IPR007890">
    <property type="entry name" value="CHASE2"/>
</dbReference>
<evidence type="ECO:0000256" key="1">
    <source>
        <dbReference type="SAM" id="Phobius"/>
    </source>
</evidence>
<dbReference type="PROSITE" id="PS50125">
    <property type="entry name" value="GUANYLATE_CYCLASE_2"/>
    <property type="match status" value="1"/>
</dbReference>
<evidence type="ECO:0000313" key="3">
    <source>
        <dbReference type="EMBL" id="NNM75106.1"/>
    </source>
</evidence>
<dbReference type="PANTHER" id="PTHR43081:SF20">
    <property type="entry name" value="TWO-COMPONENT RESPONSE REGULATOR"/>
    <property type="match status" value="1"/>
</dbReference>
<accession>A0A849I5G9</accession>